<feature type="transmembrane region" description="Helical" evidence="1">
    <location>
        <begin position="76"/>
        <end position="92"/>
    </location>
</feature>
<evidence type="ECO:0000313" key="2">
    <source>
        <dbReference type="EMBL" id="TNN89460.1"/>
    </source>
</evidence>
<keyword evidence="1" id="KW-0472">Membrane</keyword>
<keyword evidence="3" id="KW-1185">Reference proteome</keyword>
<organism evidence="2 3">
    <name type="scientific">Liparis tanakae</name>
    <name type="common">Tanaka's snailfish</name>
    <dbReference type="NCBI Taxonomy" id="230148"/>
    <lineage>
        <taxon>Eukaryota</taxon>
        <taxon>Metazoa</taxon>
        <taxon>Chordata</taxon>
        <taxon>Craniata</taxon>
        <taxon>Vertebrata</taxon>
        <taxon>Euteleostomi</taxon>
        <taxon>Actinopterygii</taxon>
        <taxon>Neopterygii</taxon>
        <taxon>Teleostei</taxon>
        <taxon>Neoteleostei</taxon>
        <taxon>Acanthomorphata</taxon>
        <taxon>Eupercaria</taxon>
        <taxon>Perciformes</taxon>
        <taxon>Cottioidei</taxon>
        <taxon>Cottales</taxon>
        <taxon>Liparidae</taxon>
        <taxon>Liparis</taxon>
    </lineage>
</organism>
<accession>A0A4Z2JH19</accession>
<reference evidence="2 3" key="1">
    <citation type="submission" date="2019-03" db="EMBL/GenBank/DDBJ databases">
        <title>First draft genome of Liparis tanakae, snailfish: a comprehensive survey of snailfish specific genes.</title>
        <authorList>
            <person name="Kim W."/>
            <person name="Song I."/>
            <person name="Jeong J.-H."/>
            <person name="Kim D."/>
            <person name="Kim S."/>
            <person name="Ryu S."/>
            <person name="Song J.Y."/>
            <person name="Lee S.K."/>
        </authorList>
    </citation>
    <scope>NUCLEOTIDE SEQUENCE [LARGE SCALE GENOMIC DNA]</scope>
    <source>
        <tissue evidence="2">Muscle</tissue>
    </source>
</reference>
<keyword evidence="1" id="KW-0812">Transmembrane</keyword>
<evidence type="ECO:0000313" key="3">
    <source>
        <dbReference type="Proteomes" id="UP000314294"/>
    </source>
</evidence>
<name>A0A4Z2JH19_9TELE</name>
<sequence length="184" mass="21135">MRRDESTGCEEEGGGRGEANYFLRLWAWFSQNKCDHIEERADRVVNVKENNRVVKYRNTRNPNGFGREDKLGPQHLFRPLVLVFVLLVVLVRLPAVEIVFIVHLSLSFCLRLWIFWSWSASSISRSSCSFLESCTSDCSFAFSVCRMATVLVAAASCWSSSARPSDRLFASPWKPREKMEEETE</sequence>
<comment type="caution">
    <text evidence="2">The sequence shown here is derived from an EMBL/GenBank/DDBJ whole genome shotgun (WGS) entry which is preliminary data.</text>
</comment>
<proteinExistence type="predicted"/>
<dbReference type="EMBL" id="SRLO01000001">
    <property type="protein sequence ID" value="TNN89460.1"/>
    <property type="molecule type" value="Genomic_DNA"/>
</dbReference>
<protein>
    <submittedName>
        <fullName evidence="2">Uncharacterized protein</fullName>
    </submittedName>
</protein>
<gene>
    <name evidence="2" type="ORF">EYF80_000063</name>
</gene>
<keyword evidence="1" id="KW-1133">Transmembrane helix</keyword>
<evidence type="ECO:0000256" key="1">
    <source>
        <dbReference type="SAM" id="Phobius"/>
    </source>
</evidence>
<dbReference type="AlphaFoldDB" id="A0A4Z2JH19"/>
<dbReference type="Proteomes" id="UP000314294">
    <property type="component" value="Unassembled WGS sequence"/>
</dbReference>